<keyword evidence="4" id="KW-1185">Reference proteome</keyword>
<feature type="region of interest" description="Disordered" evidence="1">
    <location>
        <begin position="16"/>
        <end position="44"/>
    </location>
</feature>
<protein>
    <recommendedName>
        <fullName evidence="2">Winged helix-turn helix domain-containing protein</fullName>
    </recommendedName>
</protein>
<feature type="domain" description="Winged helix-turn helix" evidence="2">
    <location>
        <begin position="64"/>
        <end position="113"/>
    </location>
</feature>
<evidence type="ECO:0000313" key="4">
    <source>
        <dbReference type="Proteomes" id="UP000317429"/>
    </source>
</evidence>
<evidence type="ECO:0000259" key="2">
    <source>
        <dbReference type="Pfam" id="PF13592"/>
    </source>
</evidence>
<evidence type="ECO:0000256" key="1">
    <source>
        <dbReference type="SAM" id="MobiDB-lite"/>
    </source>
</evidence>
<dbReference type="AlphaFoldDB" id="A0A518DBR1"/>
<dbReference type="KEGG" id="pnd:Pla175_22950"/>
<name>A0A518DBR1_9BACT</name>
<reference evidence="3 4" key="1">
    <citation type="submission" date="2019-02" db="EMBL/GenBank/DDBJ databases">
        <title>Deep-cultivation of Planctomycetes and their phenomic and genomic characterization uncovers novel biology.</title>
        <authorList>
            <person name="Wiegand S."/>
            <person name="Jogler M."/>
            <person name="Boedeker C."/>
            <person name="Pinto D."/>
            <person name="Vollmers J."/>
            <person name="Rivas-Marin E."/>
            <person name="Kohn T."/>
            <person name="Peeters S.H."/>
            <person name="Heuer A."/>
            <person name="Rast P."/>
            <person name="Oberbeckmann S."/>
            <person name="Bunk B."/>
            <person name="Jeske O."/>
            <person name="Meyerdierks A."/>
            <person name="Storesund J.E."/>
            <person name="Kallscheuer N."/>
            <person name="Luecker S."/>
            <person name="Lage O.M."/>
            <person name="Pohl T."/>
            <person name="Merkel B.J."/>
            <person name="Hornburger P."/>
            <person name="Mueller R.-W."/>
            <person name="Bruemmer F."/>
            <person name="Labrenz M."/>
            <person name="Spormann A.M."/>
            <person name="Op den Camp H."/>
            <person name="Overmann J."/>
            <person name="Amann R."/>
            <person name="Jetten M.S.M."/>
            <person name="Mascher T."/>
            <person name="Medema M.H."/>
            <person name="Devos D.P."/>
            <person name="Kaster A.-K."/>
            <person name="Ovreas L."/>
            <person name="Rohde M."/>
            <person name="Galperin M.Y."/>
            <person name="Jogler C."/>
        </authorList>
    </citation>
    <scope>NUCLEOTIDE SEQUENCE [LARGE SCALE GENOMIC DNA]</scope>
    <source>
        <strain evidence="3 4">Pla175</strain>
    </source>
</reference>
<sequence length="114" mass="12661">MVKDVAAAVGASRQSVSAWRKRSGSRGEQAKALAAKPQHVPECRLSGPQRTRLKRLLRAGPRCVAQLVELEFGVSYHPSHLGRLLHTRGFSCQKPVRRSREQGPAAVQAWREQK</sequence>
<dbReference type="Pfam" id="PF13592">
    <property type="entry name" value="HTH_33"/>
    <property type="match status" value="1"/>
</dbReference>
<accession>A0A518DBR1</accession>
<feature type="region of interest" description="Disordered" evidence="1">
    <location>
        <begin position="95"/>
        <end position="114"/>
    </location>
</feature>
<dbReference type="Proteomes" id="UP000317429">
    <property type="component" value="Chromosome"/>
</dbReference>
<gene>
    <name evidence="3" type="ORF">Pla175_22950</name>
</gene>
<dbReference type="InterPro" id="IPR025959">
    <property type="entry name" value="Winged_HTH_dom"/>
</dbReference>
<evidence type="ECO:0000313" key="3">
    <source>
        <dbReference type="EMBL" id="QDU88911.1"/>
    </source>
</evidence>
<dbReference type="EMBL" id="CP036291">
    <property type="protein sequence ID" value="QDU88911.1"/>
    <property type="molecule type" value="Genomic_DNA"/>
</dbReference>
<organism evidence="3 4">
    <name type="scientific">Pirellulimonas nuda</name>
    <dbReference type="NCBI Taxonomy" id="2528009"/>
    <lineage>
        <taxon>Bacteria</taxon>
        <taxon>Pseudomonadati</taxon>
        <taxon>Planctomycetota</taxon>
        <taxon>Planctomycetia</taxon>
        <taxon>Pirellulales</taxon>
        <taxon>Lacipirellulaceae</taxon>
        <taxon>Pirellulimonas</taxon>
    </lineage>
</organism>
<proteinExistence type="predicted"/>